<feature type="region of interest" description="Disordered" evidence="1">
    <location>
        <begin position="1"/>
        <end position="146"/>
    </location>
</feature>
<dbReference type="Proteomes" id="UP000240542">
    <property type="component" value="Unassembled WGS sequence"/>
</dbReference>
<sequence>MRERDPGDRRQDRQDRQDDEPSAAAQEDAVGNQARAEPMPAAPEESGGAAVRRNEELGALGTASDLPPRAEAPANDQAADPPERVTGAVPAAQAPQNAPGVQVAQGEPEHDGDQWRVRDVANAVHGSPDGEVDTRADQPSTGSDTP</sequence>
<feature type="compositionally biased region" description="Polar residues" evidence="1">
    <location>
        <begin position="137"/>
        <end position="146"/>
    </location>
</feature>
<feature type="compositionally biased region" description="Low complexity" evidence="1">
    <location>
        <begin position="87"/>
        <end position="105"/>
    </location>
</feature>
<name>A0A2P8DEJ6_9ACTN</name>
<feature type="compositionally biased region" description="Basic and acidic residues" evidence="1">
    <location>
        <begin position="107"/>
        <end position="119"/>
    </location>
</feature>
<accession>A0A2P8DEJ6</accession>
<organism evidence="2 3">
    <name type="scientific">Murinocardiopsis flavida</name>
    <dbReference type="NCBI Taxonomy" id="645275"/>
    <lineage>
        <taxon>Bacteria</taxon>
        <taxon>Bacillati</taxon>
        <taxon>Actinomycetota</taxon>
        <taxon>Actinomycetes</taxon>
        <taxon>Streptosporangiales</taxon>
        <taxon>Nocardiopsidaceae</taxon>
        <taxon>Murinocardiopsis</taxon>
    </lineage>
</organism>
<reference evidence="2 3" key="1">
    <citation type="submission" date="2018-03" db="EMBL/GenBank/DDBJ databases">
        <title>Genomic Encyclopedia of Archaeal and Bacterial Type Strains, Phase II (KMG-II): from individual species to whole genera.</title>
        <authorList>
            <person name="Goeker M."/>
        </authorList>
    </citation>
    <scope>NUCLEOTIDE SEQUENCE [LARGE SCALE GENOMIC DNA]</scope>
    <source>
        <strain evidence="2 3">DSM 45312</strain>
    </source>
</reference>
<feature type="compositionally biased region" description="Low complexity" evidence="1">
    <location>
        <begin position="34"/>
        <end position="50"/>
    </location>
</feature>
<evidence type="ECO:0000313" key="3">
    <source>
        <dbReference type="Proteomes" id="UP000240542"/>
    </source>
</evidence>
<proteinExistence type="predicted"/>
<dbReference type="AlphaFoldDB" id="A0A2P8DEJ6"/>
<protein>
    <submittedName>
        <fullName evidence="2">Uncharacterized protein</fullName>
    </submittedName>
</protein>
<dbReference type="RefSeq" id="WP_106584568.1">
    <property type="nucleotide sequence ID" value="NZ_PYGA01000014.1"/>
</dbReference>
<feature type="compositionally biased region" description="Basic and acidic residues" evidence="1">
    <location>
        <begin position="1"/>
        <end position="16"/>
    </location>
</feature>
<gene>
    <name evidence="2" type="ORF">CLV63_11465</name>
</gene>
<keyword evidence="3" id="KW-1185">Reference proteome</keyword>
<evidence type="ECO:0000256" key="1">
    <source>
        <dbReference type="SAM" id="MobiDB-lite"/>
    </source>
</evidence>
<dbReference type="OrthoDB" id="3436734at2"/>
<evidence type="ECO:0000313" key="2">
    <source>
        <dbReference type="EMBL" id="PSK95632.1"/>
    </source>
</evidence>
<comment type="caution">
    <text evidence="2">The sequence shown here is derived from an EMBL/GenBank/DDBJ whole genome shotgun (WGS) entry which is preliminary data.</text>
</comment>
<dbReference type="EMBL" id="PYGA01000014">
    <property type="protein sequence ID" value="PSK95632.1"/>
    <property type="molecule type" value="Genomic_DNA"/>
</dbReference>